<dbReference type="GO" id="GO:0008270">
    <property type="term" value="F:zinc ion binding"/>
    <property type="evidence" value="ECO:0007669"/>
    <property type="project" value="UniProtKB-KW"/>
</dbReference>
<feature type="domain" description="C2H2-type" evidence="13">
    <location>
        <begin position="518"/>
        <end position="546"/>
    </location>
</feature>
<dbReference type="GO" id="GO:0005634">
    <property type="term" value="C:nucleus"/>
    <property type="evidence" value="ECO:0007669"/>
    <property type="project" value="UniProtKB-SubCell"/>
</dbReference>
<feature type="compositionally biased region" description="Polar residues" evidence="12">
    <location>
        <begin position="210"/>
        <end position="241"/>
    </location>
</feature>
<dbReference type="AlphaFoldDB" id="A0AAQ4D3C6"/>
<evidence type="ECO:0000313" key="15">
    <source>
        <dbReference type="Proteomes" id="UP001321473"/>
    </source>
</evidence>
<dbReference type="SUPFAM" id="SSF57667">
    <property type="entry name" value="beta-beta-alpha zinc fingers"/>
    <property type="match status" value="4"/>
</dbReference>
<feature type="domain" description="C2H2-type" evidence="13">
    <location>
        <begin position="315"/>
        <end position="342"/>
    </location>
</feature>
<evidence type="ECO:0000256" key="5">
    <source>
        <dbReference type="ARBA" id="ARBA00022771"/>
    </source>
</evidence>
<evidence type="ECO:0000256" key="10">
    <source>
        <dbReference type="ARBA" id="ARBA00023242"/>
    </source>
</evidence>
<dbReference type="PANTHER" id="PTHR46179">
    <property type="entry name" value="ZINC FINGER PROTEIN"/>
    <property type="match status" value="1"/>
</dbReference>
<evidence type="ECO:0000256" key="7">
    <source>
        <dbReference type="ARBA" id="ARBA00022843"/>
    </source>
</evidence>
<keyword evidence="8" id="KW-0805">Transcription regulation</keyword>
<comment type="caution">
    <text evidence="14">The sequence shown here is derived from an EMBL/GenBank/DDBJ whole genome shotgun (WGS) entry which is preliminary data.</text>
</comment>
<dbReference type="GO" id="GO:0003682">
    <property type="term" value="F:chromatin binding"/>
    <property type="evidence" value="ECO:0007669"/>
    <property type="project" value="UniProtKB-ARBA"/>
</dbReference>
<comment type="subcellular location">
    <subcellularLocation>
        <location evidence="1">Nucleus</location>
    </subcellularLocation>
</comment>
<evidence type="ECO:0000256" key="11">
    <source>
        <dbReference type="PROSITE-ProRule" id="PRU00042"/>
    </source>
</evidence>
<reference evidence="14 15" key="1">
    <citation type="journal article" date="2023" name="Arcadia Sci">
        <title>De novo assembly of a long-read Amblyomma americanum tick genome.</title>
        <authorList>
            <person name="Chou S."/>
            <person name="Poskanzer K.E."/>
            <person name="Rollins M."/>
            <person name="Thuy-Boun P.S."/>
        </authorList>
    </citation>
    <scope>NUCLEOTIDE SEQUENCE [LARGE SCALE GENOMIC DNA]</scope>
    <source>
        <strain evidence="14">F_SG_1</strain>
        <tissue evidence="14">Salivary glands</tissue>
    </source>
</reference>
<dbReference type="Proteomes" id="UP001321473">
    <property type="component" value="Unassembled WGS sequence"/>
</dbReference>
<dbReference type="InterPro" id="IPR013087">
    <property type="entry name" value="Znf_C2H2_type"/>
</dbReference>
<dbReference type="FunFam" id="3.30.160.60:FF:000145">
    <property type="entry name" value="Zinc finger protein 574"/>
    <property type="match status" value="1"/>
</dbReference>
<keyword evidence="9" id="KW-0804">Transcription</keyword>
<keyword evidence="5 11" id="KW-0863">Zinc-finger</keyword>
<dbReference type="PANTHER" id="PTHR46179:SF13">
    <property type="entry name" value="C2H2-TYPE DOMAIN-CONTAINING PROTEIN"/>
    <property type="match status" value="1"/>
</dbReference>
<dbReference type="Gene3D" id="3.30.160.60">
    <property type="entry name" value="Classic Zinc Finger"/>
    <property type="match status" value="6"/>
</dbReference>
<feature type="domain" description="C2H2-type" evidence="13">
    <location>
        <begin position="490"/>
        <end position="517"/>
    </location>
</feature>
<keyword evidence="7" id="KW-0832">Ubl conjugation</keyword>
<keyword evidence="3" id="KW-0479">Metal-binding</keyword>
<feature type="compositionally biased region" description="Low complexity" evidence="12">
    <location>
        <begin position="595"/>
        <end position="606"/>
    </location>
</feature>
<keyword evidence="10" id="KW-0539">Nucleus</keyword>
<feature type="compositionally biased region" description="Polar residues" evidence="12">
    <location>
        <begin position="381"/>
        <end position="397"/>
    </location>
</feature>
<dbReference type="GO" id="GO:0006357">
    <property type="term" value="P:regulation of transcription by RNA polymerase II"/>
    <property type="evidence" value="ECO:0007669"/>
    <property type="project" value="TreeGrafter"/>
</dbReference>
<keyword evidence="4" id="KW-0677">Repeat</keyword>
<feature type="domain" description="C2H2-type" evidence="13">
    <location>
        <begin position="434"/>
        <end position="461"/>
    </location>
</feature>
<dbReference type="SMART" id="SM00355">
    <property type="entry name" value="ZnF_C2H2"/>
    <property type="match status" value="8"/>
</dbReference>
<feature type="region of interest" description="Disordered" evidence="12">
    <location>
        <begin position="364"/>
        <end position="399"/>
    </location>
</feature>
<dbReference type="EMBL" id="JARKHS020035719">
    <property type="protein sequence ID" value="KAK8756966.1"/>
    <property type="molecule type" value="Genomic_DNA"/>
</dbReference>
<evidence type="ECO:0000259" key="13">
    <source>
        <dbReference type="PROSITE" id="PS50157"/>
    </source>
</evidence>
<dbReference type="FunFam" id="3.30.160.60:FF:000690">
    <property type="entry name" value="Zinc finger protein 354C"/>
    <property type="match status" value="1"/>
</dbReference>
<evidence type="ECO:0000313" key="14">
    <source>
        <dbReference type="EMBL" id="KAK8756966.1"/>
    </source>
</evidence>
<keyword evidence="2" id="KW-1017">Isopeptide bond</keyword>
<evidence type="ECO:0000256" key="4">
    <source>
        <dbReference type="ARBA" id="ARBA00022737"/>
    </source>
</evidence>
<accession>A0AAQ4D3C6</accession>
<feature type="region of interest" description="Disordered" evidence="12">
    <location>
        <begin position="573"/>
        <end position="626"/>
    </location>
</feature>
<evidence type="ECO:0000256" key="2">
    <source>
        <dbReference type="ARBA" id="ARBA00022499"/>
    </source>
</evidence>
<dbReference type="FunFam" id="3.30.160.60:FF:000624">
    <property type="entry name" value="zinc finger protein 697"/>
    <property type="match status" value="1"/>
</dbReference>
<evidence type="ECO:0000256" key="3">
    <source>
        <dbReference type="ARBA" id="ARBA00022723"/>
    </source>
</evidence>
<dbReference type="FunFam" id="3.30.160.60:FF:000446">
    <property type="entry name" value="Zinc finger protein"/>
    <property type="match status" value="1"/>
</dbReference>
<dbReference type="PROSITE" id="PS00028">
    <property type="entry name" value="ZINC_FINGER_C2H2_1"/>
    <property type="match status" value="7"/>
</dbReference>
<dbReference type="InterPro" id="IPR051061">
    <property type="entry name" value="Zinc_finger_trans_reg"/>
</dbReference>
<feature type="region of interest" description="Disordered" evidence="12">
    <location>
        <begin position="139"/>
        <end position="164"/>
    </location>
</feature>
<protein>
    <recommendedName>
        <fullName evidence="13">C2H2-type domain-containing protein</fullName>
    </recommendedName>
</protein>
<dbReference type="Pfam" id="PF00096">
    <property type="entry name" value="zf-C2H2"/>
    <property type="match status" value="6"/>
</dbReference>
<feature type="domain" description="C2H2-type" evidence="13">
    <location>
        <begin position="343"/>
        <end position="370"/>
    </location>
</feature>
<feature type="domain" description="C2H2-type" evidence="13">
    <location>
        <begin position="398"/>
        <end position="426"/>
    </location>
</feature>
<evidence type="ECO:0000256" key="9">
    <source>
        <dbReference type="ARBA" id="ARBA00023163"/>
    </source>
</evidence>
<feature type="region of interest" description="Disordered" evidence="12">
    <location>
        <begin position="279"/>
        <end position="310"/>
    </location>
</feature>
<keyword evidence="15" id="KW-1185">Reference proteome</keyword>
<dbReference type="InterPro" id="IPR036236">
    <property type="entry name" value="Znf_C2H2_sf"/>
</dbReference>
<feature type="domain" description="C2H2-type" evidence="13">
    <location>
        <begin position="462"/>
        <end position="489"/>
    </location>
</feature>
<feature type="region of interest" description="Disordered" evidence="12">
    <location>
        <begin position="183"/>
        <end position="249"/>
    </location>
</feature>
<dbReference type="PROSITE" id="PS50157">
    <property type="entry name" value="ZINC_FINGER_C2H2_2"/>
    <property type="match status" value="7"/>
</dbReference>
<evidence type="ECO:0000256" key="1">
    <source>
        <dbReference type="ARBA" id="ARBA00004123"/>
    </source>
</evidence>
<organism evidence="14 15">
    <name type="scientific">Amblyomma americanum</name>
    <name type="common">Lone star tick</name>
    <dbReference type="NCBI Taxonomy" id="6943"/>
    <lineage>
        <taxon>Eukaryota</taxon>
        <taxon>Metazoa</taxon>
        <taxon>Ecdysozoa</taxon>
        <taxon>Arthropoda</taxon>
        <taxon>Chelicerata</taxon>
        <taxon>Arachnida</taxon>
        <taxon>Acari</taxon>
        <taxon>Parasitiformes</taxon>
        <taxon>Ixodida</taxon>
        <taxon>Ixodoidea</taxon>
        <taxon>Ixodidae</taxon>
        <taxon>Amblyomminae</taxon>
        <taxon>Amblyomma</taxon>
    </lineage>
</organism>
<name>A0AAQ4D3C6_AMBAM</name>
<sequence length="626" mass="69963">MKDWIRWLYGRSLRDRRKQKKKKSALGDVPARARRPVVRPAATFKHLKDGRQSSRKQAYEPSVVFPTLRLRREASQCTRRNVVCKPKCLCDEALVTGARCIRIDPSPGFVSGFFPLLITRSSPQLRRSVAPLMMDVASSQHASQPNLKIKQEPVSPPTSDIEEEEYVTPDLYESSCFSHVTIKKEEPVSSPEASPKRCLDSDHESEEDNSTPFAQHTLKRSASPSQEGHANDVTSSCNRTEAQPAGSQGVPLQVCLEVKEAAEPWAGKNKASLLDKALVDKNNNGGGKEVAPKRSPSVAPRARGSNKSTGRRIPLQCPLCPYTTVNATTMREHLPVHTGDRPFRCPTCGKRFSRKKYFRIHLRLHDKNGDNNPSDGEDDSSNGNKQGDSVRSTSASPYTCEECGETFGRSQFLRRHMQAAHGVAVPDHDGIVNNTCPECHKKYKYAGNLRTHMRIHTGERPYMCDICGVRFTCSSYLQVHLRTHVQEKPYACPQCSKTFVHNSALTVHMRTHTGEQPYQCPHCPLRFSHLRNMKRHVICIHTREYPHVCSLCQRGFLVVTQWRYHLQYQHGVNDPLQDGDSSTPCHGRRPGARSTTAVVKTKAAGAKPRDESLPVDTLASPASPGT</sequence>
<gene>
    <name evidence="14" type="ORF">V5799_000330</name>
</gene>
<evidence type="ECO:0000256" key="8">
    <source>
        <dbReference type="ARBA" id="ARBA00023015"/>
    </source>
</evidence>
<evidence type="ECO:0000256" key="12">
    <source>
        <dbReference type="SAM" id="MobiDB-lite"/>
    </source>
</evidence>
<dbReference type="FunFam" id="3.30.160.60:FF:000478">
    <property type="entry name" value="Zinc finger protein 133"/>
    <property type="match status" value="1"/>
</dbReference>
<evidence type="ECO:0000256" key="6">
    <source>
        <dbReference type="ARBA" id="ARBA00022833"/>
    </source>
</evidence>
<proteinExistence type="predicted"/>
<keyword evidence="6" id="KW-0862">Zinc</keyword>